<dbReference type="InterPro" id="IPR036286">
    <property type="entry name" value="LexA/Signal_pep-like_sf"/>
</dbReference>
<dbReference type="PROSITE" id="PS00501">
    <property type="entry name" value="SPASE_I_1"/>
    <property type="match status" value="1"/>
</dbReference>
<dbReference type="PRINTS" id="PR00727">
    <property type="entry name" value="LEADERPTASE"/>
</dbReference>
<evidence type="ECO:0000256" key="1">
    <source>
        <dbReference type="ARBA" id="ARBA00000677"/>
    </source>
</evidence>
<keyword evidence="5 7" id="KW-0645">Protease</keyword>
<keyword evidence="7" id="KW-0472">Membrane</keyword>
<dbReference type="EC" id="3.4.21.89" evidence="3 7"/>
<dbReference type="PANTHER" id="PTHR43390:SF1">
    <property type="entry name" value="CHLOROPLAST PROCESSING PEPTIDASE"/>
    <property type="match status" value="1"/>
</dbReference>
<keyword evidence="7" id="KW-1133">Transmembrane helix</keyword>
<sequence>MMDFDFSLILVALTLITGAVWLIDAVFFAKKRQVVTQQAGTSAPAGEGRVSQGWTVDGAGSHDTAAREPVEPLVVEYCRSFFPILFIVLILRSFIVEPFQIPSQSMLPTLEVGDFILVNKFTYGLRLPVVGTEILDLGEPERGDVMVFRNPEDNRTNYIKRVIGLPGDTVTLLGKELYLNGEPVEQRLLAALPPDNPKELIYEESLGGSAYRIQKESGPSGLRAEWKVPAGHFFLLGDNRDRSRDSRYIGMVPENNIVGRAFAIWMHWESFFSIPSFSRSGLIE</sequence>
<evidence type="ECO:0000259" key="9">
    <source>
        <dbReference type="Pfam" id="PF10502"/>
    </source>
</evidence>
<proteinExistence type="inferred from homology"/>
<dbReference type="Proteomes" id="UP001501337">
    <property type="component" value="Unassembled WGS sequence"/>
</dbReference>
<comment type="subcellular location">
    <subcellularLocation>
        <location evidence="8">Membrane</location>
        <topology evidence="8">Multi-pass membrane protein</topology>
    </subcellularLocation>
</comment>
<evidence type="ECO:0000256" key="4">
    <source>
        <dbReference type="ARBA" id="ARBA00019232"/>
    </source>
</evidence>
<evidence type="ECO:0000256" key="5">
    <source>
        <dbReference type="ARBA" id="ARBA00022670"/>
    </source>
</evidence>
<gene>
    <name evidence="10" type="primary">lepB</name>
    <name evidence="10" type="ORF">GCM10022278_36660</name>
</gene>
<reference evidence="11" key="1">
    <citation type="journal article" date="2019" name="Int. J. Syst. Evol. Microbiol.">
        <title>The Global Catalogue of Microorganisms (GCM) 10K type strain sequencing project: providing services to taxonomists for standard genome sequencing and annotation.</title>
        <authorList>
            <consortium name="The Broad Institute Genomics Platform"/>
            <consortium name="The Broad Institute Genome Sequencing Center for Infectious Disease"/>
            <person name="Wu L."/>
            <person name="Ma J."/>
        </authorList>
    </citation>
    <scope>NUCLEOTIDE SEQUENCE [LARGE SCALE GENOMIC DNA]</scope>
    <source>
        <strain evidence="11">JCM 17555</strain>
    </source>
</reference>
<dbReference type="PROSITE" id="PS00760">
    <property type="entry name" value="SPASE_I_2"/>
    <property type="match status" value="1"/>
</dbReference>
<dbReference type="NCBIfam" id="TIGR02227">
    <property type="entry name" value="sigpep_I_bact"/>
    <property type="match status" value="1"/>
</dbReference>
<comment type="caution">
    <text evidence="10">The sequence shown here is derived from an EMBL/GenBank/DDBJ whole genome shotgun (WGS) entry which is preliminary data.</text>
</comment>
<accession>A0ABP7Q559</accession>
<comment type="catalytic activity">
    <reaction evidence="1 7">
        <text>Cleavage of hydrophobic, N-terminal signal or leader sequences from secreted and periplasmic proteins.</text>
        <dbReference type="EC" id="3.4.21.89"/>
    </reaction>
</comment>
<name>A0ABP7Q559_9GAMM</name>
<feature type="domain" description="Peptidase S26" evidence="9">
    <location>
        <begin position="75"/>
        <end position="265"/>
    </location>
</feature>
<evidence type="ECO:0000313" key="11">
    <source>
        <dbReference type="Proteomes" id="UP001501337"/>
    </source>
</evidence>
<feature type="transmembrane region" description="Helical" evidence="7">
    <location>
        <begin position="6"/>
        <end position="29"/>
    </location>
</feature>
<evidence type="ECO:0000256" key="7">
    <source>
        <dbReference type="RuleBase" id="RU003993"/>
    </source>
</evidence>
<comment type="caution">
    <text evidence="8">Lacks conserved residue(s) required for the propagation of feature annotation.</text>
</comment>
<dbReference type="RefSeq" id="WP_344809135.1">
    <property type="nucleotide sequence ID" value="NZ_BAABBO010000019.1"/>
</dbReference>
<dbReference type="EMBL" id="BAABBO010000019">
    <property type="protein sequence ID" value="GAA3976451.1"/>
    <property type="molecule type" value="Genomic_DNA"/>
</dbReference>
<evidence type="ECO:0000256" key="8">
    <source>
        <dbReference type="RuleBase" id="RU362042"/>
    </source>
</evidence>
<evidence type="ECO:0000256" key="2">
    <source>
        <dbReference type="ARBA" id="ARBA00009370"/>
    </source>
</evidence>
<dbReference type="InterPro" id="IPR019533">
    <property type="entry name" value="Peptidase_S26"/>
</dbReference>
<dbReference type="Pfam" id="PF10502">
    <property type="entry name" value="Peptidase_S26"/>
    <property type="match status" value="1"/>
</dbReference>
<protein>
    <recommendedName>
        <fullName evidence="4 7">Signal peptidase I</fullName>
        <ecNumber evidence="3 7">3.4.21.89</ecNumber>
    </recommendedName>
</protein>
<comment type="similarity">
    <text evidence="2 8">Belongs to the peptidase S26 family.</text>
</comment>
<dbReference type="PANTHER" id="PTHR43390">
    <property type="entry name" value="SIGNAL PEPTIDASE I"/>
    <property type="match status" value="1"/>
</dbReference>
<keyword evidence="7" id="KW-0812">Transmembrane</keyword>
<dbReference type="InterPro" id="IPR019756">
    <property type="entry name" value="Pept_S26A_signal_pept_1_Ser-AS"/>
</dbReference>
<keyword evidence="11" id="KW-1185">Reference proteome</keyword>
<dbReference type="CDD" id="cd06530">
    <property type="entry name" value="S26_SPase_I"/>
    <property type="match status" value="1"/>
</dbReference>
<dbReference type="Gene3D" id="2.10.109.10">
    <property type="entry name" value="Umud Fragment, subunit A"/>
    <property type="match status" value="1"/>
</dbReference>
<evidence type="ECO:0000256" key="3">
    <source>
        <dbReference type="ARBA" id="ARBA00013208"/>
    </source>
</evidence>
<evidence type="ECO:0000256" key="6">
    <source>
        <dbReference type="ARBA" id="ARBA00022801"/>
    </source>
</evidence>
<dbReference type="InterPro" id="IPR019757">
    <property type="entry name" value="Pept_S26A_signal_pept_1_Lys-AS"/>
</dbReference>
<dbReference type="SUPFAM" id="SSF51306">
    <property type="entry name" value="LexA/Signal peptidase"/>
    <property type="match status" value="1"/>
</dbReference>
<organism evidence="10 11">
    <name type="scientific">Allohahella marinimesophila</name>
    <dbReference type="NCBI Taxonomy" id="1054972"/>
    <lineage>
        <taxon>Bacteria</taxon>
        <taxon>Pseudomonadati</taxon>
        <taxon>Pseudomonadota</taxon>
        <taxon>Gammaproteobacteria</taxon>
        <taxon>Oceanospirillales</taxon>
        <taxon>Hahellaceae</taxon>
        <taxon>Allohahella</taxon>
    </lineage>
</organism>
<evidence type="ECO:0000313" key="10">
    <source>
        <dbReference type="EMBL" id="GAA3976451.1"/>
    </source>
</evidence>
<keyword evidence="6 7" id="KW-0378">Hydrolase</keyword>
<dbReference type="InterPro" id="IPR000223">
    <property type="entry name" value="Pept_S26A_signal_pept_1"/>
</dbReference>